<dbReference type="AlphaFoldDB" id="A0A2J8A4Z7"/>
<name>A0A2J8A4Z7_9CHLO</name>
<feature type="compositionally biased region" description="Polar residues" evidence="1">
    <location>
        <begin position="1"/>
        <end position="17"/>
    </location>
</feature>
<dbReference type="Proteomes" id="UP000236333">
    <property type="component" value="Unassembled WGS sequence"/>
</dbReference>
<comment type="caution">
    <text evidence="2">The sequence shown here is derived from an EMBL/GenBank/DDBJ whole genome shotgun (WGS) entry which is preliminary data.</text>
</comment>
<evidence type="ECO:0000313" key="3">
    <source>
        <dbReference type="Proteomes" id="UP000236333"/>
    </source>
</evidence>
<dbReference type="EMBL" id="PGGS01000172">
    <property type="protein sequence ID" value="PNH07586.1"/>
    <property type="molecule type" value="Genomic_DNA"/>
</dbReference>
<organism evidence="2 3">
    <name type="scientific">Tetrabaena socialis</name>
    <dbReference type="NCBI Taxonomy" id="47790"/>
    <lineage>
        <taxon>Eukaryota</taxon>
        <taxon>Viridiplantae</taxon>
        <taxon>Chlorophyta</taxon>
        <taxon>core chlorophytes</taxon>
        <taxon>Chlorophyceae</taxon>
        <taxon>CS clade</taxon>
        <taxon>Chlamydomonadales</taxon>
        <taxon>Tetrabaenaceae</taxon>
        <taxon>Tetrabaena</taxon>
    </lineage>
</organism>
<feature type="compositionally biased region" description="Gly residues" evidence="1">
    <location>
        <begin position="83"/>
        <end position="92"/>
    </location>
</feature>
<evidence type="ECO:0000256" key="1">
    <source>
        <dbReference type="SAM" id="MobiDB-lite"/>
    </source>
</evidence>
<sequence length="119" mass="11990">MQGLGSRTATRNLSTSGERNDGNAMMSDEIRSEVRRIVPPLSGACLVTRTASAYAFASRRRAMVASDMLGQLGSAMEMLFDTQGGGQPGGQLGTLMQAHTTAPAPGNGGMGVGGGGGGS</sequence>
<reference evidence="2 3" key="1">
    <citation type="journal article" date="2017" name="Mol. Biol. Evol.">
        <title>The 4-celled Tetrabaena socialis nuclear genome reveals the essential components for genetic control of cell number at the origin of multicellularity in the volvocine lineage.</title>
        <authorList>
            <person name="Featherston J."/>
            <person name="Arakaki Y."/>
            <person name="Hanschen E.R."/>
            <person name="Ferris P.J."/>
            <person name="Michod R.E."/>
            <person name="Olson B.J.S.C."/>
            <person name="Nozaki H."/>
            <person name="Durand P.M."/>
        </authorList>
    </citation>
    <scope>NUCLEOTIDE SEQUENCE [LARGE SCALE GENOMIC DNA]</scope>
    <source>
        <strain evidence="2 3">NIES-571</strain>
    </source>
</reference>
<evidence type="ECO:0000313" key="2">
    <source>
        <dbReference type="EMBL" id="PNH07586.1"/>
    </source>
</evidence>
<keyword evidence="3" id="KW-1185">Reference proteome</keyword>
<feature type="region of interest" description="Disordered" evidence="1">
    <location>
        <begin position="81"/>
        <end position="119"/>
    </location>
</feature>
<feature type="region of interest" description="Disordered" evidence="1">
    <location>
        <begin position="1"/>
        <end position="28"/>
    </location>
</feature>
<accession>A0A2J8A4Z7</accession>
<protein>
    <submittedName>
        <fullName evidence="2">Uncharacterized protein</fullName>
    </submittedName>
</protein>
<gene>
    <name evidence="2" type="ORF">TSOC_005927</name>
</gene>
<feature type="compositionally biased region" description="Gly residues" evidence="1">
    <location>
        <begin position="106"/>
        <end position="119"/>
    </location>
</feature>
<proteinExistence type="predicted"/>